<protein>
    <recommendedName>
        <fullName evidence="3">GLPGLI family protein</fullName>
    </recommendedName>
</protein>
<dbReference type="Pfam" id="PF09697">
    <property type="entry name" value="Porph_ging"/>
    <property type="match status" value="1"/>
</dbReference>
<evidence type="ECO:0008006" key="3">
    <source>
        <dbReference type="Google" id="ProtNLM"/>
    </source>
</evidence>
<dbReference type="Proteomes" id="UP000770785">
    <property type="component" value="Unassembled WGS sequence"/>
</dbReference>
<accession>A0ABX0XAV3</accession>
<sequence length="130" mass="14819">MNVIKARGAYGGRDYTAWFAPSFPVPFGPYHFGGLPGLILEITSDDGLVTYTFDGYHDRIQDERFTVTPPVDGKYATKEEFEKFIISSLLHVETLSTSTMTVTHGIAHPDYVIIKNRYTTIRDYKRERGY</sequence>
<dbReference type="InterPro" id="IPR005901">
    <property type="entry name" value="GLPGLI"/>
</dbReference>
<evidence type="ECO:0000313" key="2">
    <source>
        <dbReference type="Proteomes" id="UP000770785"/>
    </source>
</evidence>
<name>A0ABX0XAV3_9BACT</name>
<proteinExistence type="predicted"/>
<gene>
    <name evidence="1" type="ORF">GGR27_001900</name>
</gene>
<reference evidence="1 2" key="1">
    <citation type="submission" date="2020-03" db="EMBL/GenBank/DDBJ databases">
        <title>Genomic Encyclopedia of Type Strains, Phase IV (KMG-IV): sequencing the most valuable type-strain genomes for metagenomic binning, comparative biology and taxonomic classification.</title>
        <authorList>
            <person name="Goeker M."/>
        </authorList>
    </citation>
    <scope>NUCLEOTIDE SEQUENCE [LARGE SCALE GENOMIC DNA]</scope>
    <source>
        <strain evidence="1 2">DSM 105096</strain>
    </source>
</reference>
<dbReference type="NCBIfam" id="TIGR01200">
    <property type="entry name" value="GLPGLI"/>
    <property type="match status" value="1"/>
</dbReference>
<comment type="caution">
    <text evidence="1">The sequence shown here is derived from an EMBL/GenBank/DDBJ whole genome shotgun (WGS) entry which is preliminary data.</text>
</comment>
<keyword evidence="2" id="KW-1185">Reference proteome</keyword>
<evidence type="ECO:0000313" key="1">
    <source>
        <dbReference type="EMBL" id="NJC26401.1"/>
    </source>
</evidence>
<organism evidence="1 2">
    <name type="scientific">Neolewinella antarctica</name>
    <dbReference type="NCBI Taxonomy" id="442734"/>
    <lineage>
        <taxon>Bacteria</taxon>
        <taxon>Pseudomonadati</taxon>
        <taxon>Bacteroidota</taxon>
        <taxon>Saprospiria</taxon>
        <taxon>Saprospirales</taxon>
        <taxon>Lewinellaceae</taxon>
        <taxon>Neolewinella</taxon>
    </lineage>
</organism>
<dbReference type="EMBL" id="JAATJH010000002">
    <property type="protein sequence ID" value="NJC26401.1"/>
    <property type="molecule type" value="Genomic_DNA"/>
</dbReference>